<dbReference type="InterPro" id="IPR051799">
    <property type="entry name" value="NADH_flavin_oxidoreductase"/>
</dbReference>
<dbReference type="Proteomes" id="UP000028501">
    <property type="component" value="Chromosome"/>
</dbReference>
<proteinExistence type="predicted"/>
<gene>
    <name evidence="4" type="ORF">AFULGI_00002340</name>
</gene>
<name>A0A075WD35_ARCFL</name>
<protein>
    <submittedName>
        <fullName evidence="4">NADH:flavin oxidoreductase, Old Yellow Enzyme family</fullName>
    </submittedName>
</protein>
<keyword evidence="1" id="KW-0285">Flavoprotein</keyword>
<dbReference type="GO" id="GO:0016491">
    <property type="term" value="F:oxidoreductase activity"/>
    <property type="evidence" value="ECO:0007669"/>
    <property type="project" value="UniProtKB-KW"/>
</dbReference>
<dbReference type="Pfam" id="PF00724">
    <property type="entry name" value="Oxidored_FMN"/>
    <property type="match status" value="1"/>
</dbReference>
<evidence type="ECO:0000313" key="5">
    <source>
        <dbReference type="Proteomes" id="UP000028501"/>
    </source>
</evidence>
<evidence type="ECO:0000313" key="4">
    <source>
        <dbReference type="EMBL" id="AIG97064.1"/>
    </source>
</evidence>
<organism evidence="4 5">
    <name type="scientific">Archaeoglobus fulgidus DSM 8774</name>
    <dbReference type="NCBI Taxonomy" id="1344584"/>
    <lineage>
        <taxon>Archaea</taxon>
        <taxon>Methanobacteriati</taxon>
        <taxon>Methanobacteriota</taxon>
        <taxon>Archaeoglobi</taxon>
        <taxon>Archaeoglobales</taxon>
        <taxon>Archaeoglobaceae</taxon>
        <taxon>Archaeoglobus</taxon>
    </lineage>
</organism>
<dbReference type="PANTHER" id="PTHR43656">
    <property type="entry name" value="BINDING OXIDOREDUCTASE, PUTATIVE (AFU_ORTHOLOGUE AFUA_2G08260)-RELATED"/>
    <property type="match status" value="1"/>
</dbReference>
<dbReference type="HOGENOM" id="CLU_012153_2_3_2"/>
<dbReference type="CDD" id="cd02803">
    <property type="entry name" value="OYE_like_FMN_family"/>
    <property type="match status" value="1"/>
</dbReference>
<dbReference type="KEGG" id="afg:AFULGI_00002340"/>
<dbReference type="InterPro" id="IPR001155">
    <property type="entry name" value="OxRdtase_FMN_N"/>
</dbReference>
<accession>A0A075WD35</accession>
<dbReference type="Gene3D" id="3.20.20.70">
    <property type="entry name" value="Aldolase class I"/>
    <property type="match status" value="1"/>
</dbReference>
<dbReference type="EMBL" id="CP006577">
    <property type="protein sequence ID" value="AIG97064.1"/>
    <property type="molecule type" value="Genomic_DNA"/>
</dbReference>
<dbReference type="PANTHER" id="PTHR43656:SF2">
    <property type="entry name" value="BINDING OXIDOREDUCTASE, PUTATIVE (AFU_ORTHOLOGUE AFUA_2G08260)-RELATED"/>
    <property type="match status" value="1"/>
</dbReference>
<reference evidence="4 5" key="1">
    <citation type="submission" date="2013-07" db="EMBL/GenBank/DDBJ databases">
        <title>Genome of Archaeoglobus fulgidus.</title>
        <authorList>
            <person name="Fiebig A."/>
            <person name="Birkeland N.-K."/>
        </authorList>
    </citation>
    <scope>NUCLEOTIDE SEQUENCE [LARGE SCALE GENOMIC DNA]</scope>
    <source>
        <strain evidence="4 5">DSM 8774</strain>
    </source>
</reference>
<evidence type="ECO:0000259" key="3">
    <source>
        <dbReference type="Pfam" id="PF00724"/>
    </source>
</evidence>
<keyword evidence="2" id="KW-0560">Oxidoreductase</keyword>
<dbReference type="InterPro" id="IPR013785">
    <property type="entry name" value="Aldolase_TIM"/>
</dbReference>
<dbReference type="GO" id="GO:0010181">
    <property type="term" value="F:FMN binding"/>
    <property type="evidence" value="ECO:0007669"/>
    <property type="project" value="InterPro"/>
</dbReference>
<dbReference type="SUPFAM" id="SSF51395">
    <property type="entry name" value="FMN-linked oxidoreductases"/>
    <property type="match status" value="1"/>
</dbReference>
<feature type="domain" description="NADH:flavin oxidoreductase/NADH oxidase N-terminal" evidence="3">
    <location>
        <begin position="25"/>
        <end position="349"/>
    </location>
</feature>
<evidence type="ECO:0000256" key="1">
    <source>
        <dbReference type="ARBA" id="ARBA00022630"/>
    </source>
</evidence>
<sequence length="378" mass="42096">MPIFISYRSLNQNFFQYSINKSYMLFTPIETEHLRMKNRLVRSATAESMATKEGFVTEEMIELYTKLAEGGAGTIVTGYMFVSEDGRASFKMTGISDDSHIEGLSKLVEAVKAAAKDAVFVAQLAHAGRQTFLGNAIAPSAVKDPFTGVEPREMTREDIERVIEAFVKAALRAEKAGFDAVQLHAAHGYLLSEFISPHVNRRKDEYGQERAKILLDIFDGIRQRSRIPVMIKMNACDFVPGGLEIDEAVRIAKLLDDAGFEAIEVSGGMYESIYHNRYNVVSQKVAKSGEAYFREYAFRIKEAVSIPVMAVGGIKSRQTAEELLKKVDFVSMSRPLIRDPYLPKKMMNGEVDASDCKSCNLCLTAIFEGKPLACYAKN</sequence>
<dbReference type="AlphaFoldDB" id="A0A075WD35"/>
<evidence type="ECO:0000256" key="2">
    <source>
        <dbReference type="ARBA" id="ARBA00023002"/>
    </source>
</evidence>